<organism evidence="6 7">
    <name type="scientific">Labilibaculum antarcticum</name>
    <dbReference type="NCBI Taxonomy" id="1717717"/>
    <lineage>
        <taxon>Bacteria</taxon>
        <taxon>Pseudomonadati</taxon>
        <taxon>Bacteroidota</taxon>
        <taxon>Bacteroidia</taxon>
        <taxon>Marinilabiliales</taxon>
        <taxon>Marinifilaceae</taxon>
        <taxon>Labilibaculum</taxon>
    </lineage>
</organism>
<dbReference type="CDD" id="cd06170">
    <property type="entry name" value="LuxR_C_like"/>
    <property type="match status" value="1"/>
</dbReference>
<evidence type="ECO:0000313" key="7">
    <source>
        <dbReference type="Proteomes" id="UP000218267"/>
    </source>
</evidence>
<keyword evidence="2" id="KW-0238">DNA-binding</keyword>
<dbReference type="OrthoDB" id="9797341at2"/>
<dbReference type="GO" id="GO:0006355">
    <property type="term" value="P:regulation of DNA-templated transcription"/>
    <property type="evidence" value="ECO:0007669"/>
    <property type="project" value="InterPro"/>
</dbReference>
<gene>
    <name evidence="6" type="ORF">ALGA_4372</name>
</gene>
<dbReference type="Pfam" id="PF00196">
    <property type="entry name" value="GerE"/>
    <property type="match status" value="1"/>
</dbReference>
<dbReference type="InterPro" id="IPR000792">
    <property type="entry name" value="Tscrpt_reg_LuxR_C"/>
</dbReference>
<evidence type="ECO:0008006" key="8">
    <source>
        <dbReference type="Google" id="ProtNLM"/>
    </source>
</evidence>
<evidence type="ECO:0000259" key="4">
    <source>
        <dbReference type="PROSITE" id="PS50043"/>
    </source>
</evidence>
<keyword evidence="7" id="KW-1185">Reference proteome</keyword>
<dbReference type="PANTHER" id="PTHR44688:SF16">
    <property type="entry name" value="DNA-BINDING TRANSCRIPTIONAL ACTIVATOR DEVR_DOSR"/>
    <property type="match status" value="1"/>
</dbReference>
<dbReference type="PROSITE" id="PS50112">
    <property type="entry name" value="PAS"/>
    <property type="match status" value="1"/>
</dbReference>
<dbReference type="InterPro" id="IPR016032">
    <property type="entry name" value="Sig_transdc_resp-reg_C-effctor"/>
</dbReference>
<dbReference type="GO" id="GO:0003677">
    <property type="term" value="F:DNA binding"/>
    <property type="evidence" value="ECO:0007669"/>
    <property type="project" value="UniProtKB-KW"/>
</dbReference>
<dbReference type="PRINTS" id="PR00038">
    <property type="entry name" value="HTHLUXR"/>
</dbReference>
<reference evidence="6 7" key="1">
    <citation type="journal article" date="2018" name="Mar. Genomics">
        <title>Complete genome sequence of Marinifilaceae bacterium strain SPP2, isolated from the Antarctic marine sediment.</title>
        <authorList>
            <person name="Watanabe M."/>
            <person name="Kojima H."/>
            <person name="Fukui M."/>
        </authorList>
    </citation>
    <scope>NUCLEOTIDE SEQUENCE [LARGE SCALE GENOMIC DNA]</scope>
    <source>
        <strain evidence="6 7">SPP2</strain>
    </source>
</reference>
<name>A0A1Y1CRV4_9BACT</name>
<proteinExistence type="predicted"/>
<dbReference type="InterPro" id="IPR035965">
    <property type="entry name" value="PAS-like_dom_sf"/>
</dbReference>
<dbReference type="Gene3D" id="1.10.10.10">
    <property type="entry name" value="Winged helix-like DNA-binding domain superfamily/Winged helix DNA-binding domain"/>
    <property type="match status" value="1"/>
</dbReference>
<evidence type="ECO:0000259" key="5">
    <source>
        <dbReference type="PROSITE" id="PS50112"/>
    </source>
</evidence>
<dbReference type="RefSeq" id="WP_096433166.1">
    <property type="nucleotide sequence ID" value="NZ_AP018042.1"/>
</dbReference>
<feature type="domain" description="HTH luxR-type" evidence="4">
    <location>
        <begin position="181"/>
        <end position="246"/>
    </location>
</feature>
<dbReference type="KEGG" id="mbas:ALGA_4372"/>
<keyword evidence="3" id="KW-0804">Transcription</keyword>
<dbReference type="InterPro" id="IPR036388">
    <property type="entry name" value="WH-like_DNA-bd_sf"/>
</dbReference>
<evidence type="ECO:0000256" key="2">
    <source>
        <dbReference type="ARBA" id="ARBA00023125"/>
    </source>
</evidence>
<dbReference type="InterPro" id="IPR000014">
    <property type="entry name" value="PAS"/>
</dbReference>
<evidence type="ECO:0000313" key="6">
    <source>
        <dbReference type="EMBL" id="BAX82662.1"/>
    </source>
</evidence>
<evidence type="ECO:0000256" key="3">
    <source>
        <dbReference type="ARBA" id="ARBA00023163"/>
    </source>
</evidence>
<feature type="domain" description="PAS" evidence="5">
    <location>
        <begin position="36"/>
        <end position="112"/>
    </location>
</feature>
<accession>A0A1Y1CRV4</accession>
<dbReference type="PANTHER" id="PTHR44688">
    <property type="entry name" value="DNA-BINDING TRANSCRIPTIONAL ACTIVATOR DEVR_DOSR"/>
    <property type="match status" value="1"/>
</dbReference>
<dbReference type="SMART" id="SM00421">
    <property type="entry name" value="HTH_LUXR"/>
    <property type="match status" value="1"/>
</dbReference>
<dbReference type="SUPFAM" id="SSF46894">
    <property type="entry name" value="C-terminal effector domain of the bipartite response regulators"/>
    <property type="match status" value="1"/>
</dbReference>
<dbReference type="SUPFAM" id="SSF55785">
    <property type="entry name" value="PYP-like sensor domain (PAS domain)"/>
    <property type="match status" value="1"/>
</dbReference>
<dbReference type="AlphaFoldDB" id="A0A1Y1CRV4"/>
<reference evidence="7" key="2">
    <citation type="journal article" date="2020" name="Antonie Van Leeuwenhoek">
        <title>Labilibaculum antarcticum sp. nov., a novel facultative anaerobic, psychrotorelant bacterium isolated from marine sediment of Antarctica.</title>
        <authorList>
            <person name="Watanabe M."/>
            <person name="Kojima H."/>
            <person name="Fukui M."/>
        </authorList>
    </citation>
    <scope>NUCLEOTIDE SEQUENCE [LARGE SCALE GENOMIC DNA]</scope>
    <source>
        <strain evidence="7">SPP2</strain>
    </source>
</reference>
<sequence length="248" mass="28799">MYEIPKRTDDNLKELLENADISVSSIDGSLRYKIDSDPLLNSTVNFFGAGLFLLDLEMETILWGNQNFLTLNGLKKEYLLNPILKDLIYRKIHPKDINYLISKGVKNALKNDIAPFSNTLRFREKDQSWNHFYFSLISPKNCTLNKKQFKIGIQFDLSRILNHYPLMESIRDNSCYNDHEDFQKLKSLSKREKEILGLIVKGFTDKKIANQLSISNYTSEKHRKNIIQKLDVKNTASLSFLAGKYGFF</sequence>
<dbReference type="Proteomes" id="UP000218267">
    <property type="component" value="Chromosome"/>
</dbReference>
<dbReference type="PROSITE" id="PS50043">
    <property type="entry name" value="HTH_LUXR_2"/>
    <property type="match status" value="1"/>
</dbReference>
<keyword evidence="1" id="KW-0805">Transcription regulation</keyword>
<protein>
    <recommendedName>
        <fullName evidence="8">HTH luxR-type domain-containing protein</fullName>
    </recommendedName>
</protein>
<evidence type="ECO:0000256" key="1">
    <source>
        <dbReference type="ARBA" id="ARBA00023015"/>
    </source>
</evidence>
<dbReference type="EMBL" id="AP018042">
    <property type="protein sequence ID" value="BAX82662.1"/>
    <property type="molecule type" value="Genomic_DNA"/>
</dbReference>